<dbReference type="PANTHER" id="PTHR32309:SF13">
    <property type="entry name" value="FERRIC ENTEROBACTIN TRANSPORT PROTEIN FEPE"/>
    <property type="match status" value="1"/>
</dbReference>
<evidence type="ECO:0000256" key="8">
    <source>
        <dbReference type="ARBA" id="ARBA00051245"/>
    </source>
</evidence>
<dbReference type="Gene3D" id="3.40.50.300">
    <property type="entry name" value="P-loop containing nucleotide triphosphate hydrolases"/>
    <property type="match status" value="1"/>
</dbReference>
<dbReference type="PANTHER" id="PTHR32309">
    <property type="entry name" value="TYROSINE-PROTEIN KINASE"/>
    <property type="match status" value="1"/>
</dbReference>
<feature type="region of interest" description="Disordered" evidence="9">
    <location>
        <begin position="243"/>
        <end position="266"/>
    </location>
</feature>
<dbReference type="InterPro" id="IPR050445">
    <property type="entry name" value="Bact_polysacc_biosynth/exp"/>
</dbReference>
<gene>
    <name evidence="11" type="ORF">DWW02_22235</name>
</gene>
<dbReference type="InterPro" id="IPR025669">
    <property type="entry name" value="AAA_dom"/>
</dbReference>
<comment type="caution">
    <text evidence="11">The sequence shown here is derived from an EMBL/GenBank/DDBJ whole genome shotgun (WGS) entry which is preliminary data.</text>
</comment>
<evidence type="ECO:0000256" key="6">
    <source>
        <dbReference type="ARBA" id="ARBA00022840"/>
    </source>
</evidence>
<evidence type="ECO:0000259" key="10">
    <source>
        <dbReference type="Pfam" id="PF13614"/>
    </source>
</evidence>
<reference evidence="11 12" key="1">
    <citation type="submission" date="2018-08" db="EMBL/GenBank/DDBJ databases">
        <title>A genome reference for cultivated species of the human gut microbiota.</title>
        <authorList>
            <person name="Zou Y."/>
            <person name="Xue W."/>
            <person name="Luo G."/>
        </authorList>
    </citation>
    <scope>NUCLEOTIDE SEQUENCE [LARGE SCALE GENOMIC DNA]</scope>
    <source>
        <strain evidence="11 12">AF14-18</strain>
    </source>
</reference>
<evidence type="ECO:0000256" key="7">
    <source>
        <dbReference type="ARBA" id="ARBA00023137"/>
    </source>
</evidence>
<evidence type="ECO:0000256" key="2">
    <source>
        <dbReference type="ARBA" id="ARBA00011903"/>
    </source>
</evidence>
<dbReference type="GO" id="GO:0004715">
    <property type="term" value="F:non-membrane spanning protein tyrosine kinase activity"/>
    <property type="evidence" value="ECO:0007669"/>
    <property type="project" value="UniProtKB-EC"/>
</dbReference>
<keyword evidence="7" id="KW-0829">Tyrosine-protein kinase</keyword>
<keyword evidence="6" id="KW-0067">ATP-binding</keyword>
<dbReference type="CDD" id="cd05387">
    <property type="entry name" value="BY-kinase"/>
    <property type="match status" value="1"/>
</dbReference>
<evidence type="ECO:0000256" key="4">
    <source>
        <dbReference type="ARBA" id="ARBA00022741"/>
    </source>
</evidence>
<proteinExistence type="inferred from homology"/>
<dbReference type="NCBIfam" id="TIGR01007">
    <property type="entry name" value="eps_fam"/>
    <property type="match status" value="1"/>
</dbReference>
<dbReference type="GO" id="GO:0005524">
    <property type="term" value="F:ATP binding"/>
    <property type="evidence" value="ECO:0007669"/>
    <property type="project" value="UniProtKB-KW"/>
</dbReference>
<dbReference type="InterPro" id="IPR005702">
    <property type="entry name" value="Wzc-like_C"/>
</dbReference>
<accession>A0A412YZP0</accession>
<dbReference type="KEGG" id="cbol:CGC65_13035"/>
<evidence type="ECO:0000256" key="1">
    <source>
        <dbReference type="ARBA" id="ARBA00007316"/>
    </source>
</evidence>
<organism evidence="11 12">
    <name type="scientific">Enterocloster bolteae</name>
    <dbReference type="NCBI Taxonomy" id="208479"/>
    <lineage>
        <taxon>Bacteria</taxon>
        <taxon>Bacillati</taxon>
        <taxon>Bacillota</taxon>
        <taxon>Clostridia</taxon>
        <taxon>Lachnospirales</taxon>
        <taxon>Lachnospiraceae</taxon>
        <taxon>Enterocloster</taxon>
    </lineage>
</organism>
<keyword evidence="4" id="KW-0547">Nucleotide-binding</keyword>
<dbReference type="EMBL" id="QRZM01000011">
    <property type="protein sequence ID" value="RGV73127.1"/>
    <property type="molecule type" value="Genomic_DNA"/>
</dbReference>
<sequence length="266" mass="29664">MDEILHLKNTGRKDYFYEEAIKTLRTNIQFCGSGLKTIMFTSSMPDEGKSETAFALASSFGNIGKKVLLVDADIRKSVMVKRYEIKGNPNGLSQYLSGQKSLEEICYETDMENLDMVLSGPFSPNPAELLEDELFKTMIESVKEIYDYIIIDTPPMANVIDGAIIASQCDGAVIVIESGAISYRLVQKVRSQLEKSGCRILGAVLNRVGGGYEHSYYEKYYGRRGGKYYGKYGRHYGRYEEGKAPPVNEVSGARIKNDTTAQSQDT</sequence>
<dbReference type="InterPro" id="IPR027417">
    <property type="entry name" value="P-loop_NTPase"/>
</dbReference>
<keyword evidence="5 11" id="KW-0418">Kinase</keyword>
<dbReference type="AlphaFoldDB" id="A0A412YZP0"/>
<dbReference type="GO" id="GO:0005886">
    <property type="term" value="C:plasma membrane"/>
    <property type="evidence" value="ECO:0007669"/>
    <property type="project" value="TreeGrafter"/>
</dbReference>
<evidence type="ECO:0000256" key="9">
    <source>
        <dbReference type="SAM" id="MobiDB-lite"/>
    </source>
</evidence>
<feature type="domain" description="AAA" evidence="10">
    <location>
        <begin position="47"/>
        <end position="187"/>
    </location>
</feature>
<evidence type="ECO:0000256" key="3">
    <source>
        <dbReference type="ARBA" id="ARBA00022679"/>
    </source>
</evidence>
<evidence type="ECO:0000313" key="12">
    <source>
        <dbReference type="Proteomes" id="UP000284543"/>
    </source>
</evidence>
<dbReference type="RefSeq" id="WP_002567323.1">
    <property type="nucleotide sequence ID" value="NZ_CABKUK010000001.1"/>
</dbReference>
<dbReference type="Proteomes" id="UP000284543">
    <property type="component" value="Unassembled WGS sequence"/>
</dbReference>
<evidence type="ECO:0000313" key="11">
    <source>
        <dbReference type="EMBL" id="RGV73127.1"/>
    </source>
</evidence>
<dbReference type="EC" id="2.7.10.2" evidence="2"/>
<dbReference type="Pfam" id="PF13614">
    <property type="entry name" value="AAA_31"/>
    <property type="match status" value="1"/>
</dbReference>
<dbReference type="SUPFAM" id="SSF52540">
    <property type="entry name" value="P-loop containing nucleoside triphosphate hydrolases"/>
    <property type="match status" value="1"/>
</dbReference>
<comment type="similarity">
    <text evidence="1">Belongs to the CpsD/CapB family.</text>
</comment>
<protein>
    <recommendedName>
        <fullName evidence="2">non-specific protein-tyrosine kinase</fullName>
        <ecNumber evidence="2">2.7.10.2</ecNumber>
    </recommendedName>
</protein>
<comment type="catalytic activity">
    <reaction evidence="8">
        <text>L-tyrosyl-[protein] + ATP = O-phospho-L-tyrosyl-[protein] + ADP + H(+)</text>
        <dbReference type="Rhea" id="RHEA:10596"/>
        <dbReference type="Rhea" id="RHEA-COMP:10136"/>
        <dbReference type="Rhea" id="RHEA-COMP:20101"/>
        <dbReference type="ChEBI" id="CHEBI:15378"/>
        <dbReference type="ChEBI" id="CHEBI:30616"/>
        <dbReference type="ChEBI" id="CHEBI:46858"/>
        <dbReference type="ChEBI" id="CHEBI:61978"/>
        <dbReference type="ChEBI" id="CHEBI:456216"/>
        <dbReference type="EC" id="2.7.10.2"/>
    </reaction>
</comment>
<keyword evidence="3" id="KW-0808">Transferase</keyword>
<evidence type="ECO:0000256" key="5">
    <source>
        <dbReference type="ARBA" id="ARBA00022777"/>
    </source>
</evidence>
<name>A0A412YZP0_9FIRM</name>